<dbReference type="STRING" id="322505.SAMN04487836_12217"/>
<proteinExistence type="predicted"/>
<name>A0A1H6TFB3_9FIRM</name>
<protein>
    <recommendedName>
        <fullName evidence="3">DUF1848 domain-containing protein</fullName>
    </recommendedName>
</protein>
<dbReference type="InterPro" id="IPR014998">
    <property type="entry name" value="DUF1848"/>
</dbReference>
<dbReference type="eggNOG" id="COG1533">
    <property type="taxonomic scope" value="Bacteria"/>
</dbReference>
<reference evidence="2" key="1">
    <citation type="submission" date="2016-10" db="EMBL/GenBank/DDBJ databases">
        <authorList>
            <person name="Varghese N."/>
        </authorList>
    </citation>
    <scope>NUCLEOTIDE SEQUENCE [LARGE SCALE GENOMIC DNA]</scope>
    <source>
        <strain evidence="2">DSM 20406</strain>
    </source>
</reference>
<dbReference type="RefSeq" id="WP_074732056.1">
    <property type="nucleotide sequence ID" value="NZ_FNYK01000024.1"/>
</dbReference>
<gene>
    <name evidence="1" type="ORF">SAMN04487834_102413</name>
</gene>
<organism evidence="1 2">
    <name type="scientific">Sharpea azabuensis</name>
    <dbReference type="NCBI Taxonomy" id="322505"/>
    <lineage>
        <taxon>Bacteria</taxon>
        <taxon>Bacillati</taxon>
        <taxon>Bacillota</taxon>
        <taxon>Erysipelotrichia</taxon>
        <taxon>Erysipelotrichales</taxon>
        <taxon>Coprobacillaceae</taxon>
        <taxon>Sharpea</taxon>
    </lineage>
</organism>
<dbReference type="Proteomes" id="UP000183028">
    <property type="component" value="Unassembled WGS sequence"/>
</dbReference>
<keyword evidence="2" id="KW-1185">Reference proteome</keyword>
<dbReference type="EMBL" id="FNYK01000024">
    <property type="protein sequence ID" value="SEI78739.1"/>
    <property type="molecule type" value="Genomic_DNA"/>
</dbReference>
<accession>A0A1H6TFB3</accession>
<dbReference type="OrthoDB" id="9771212at2"/>
<sequence length="313" mass="36883">MILNTGNRTDIPAFYSQWFMNRIHEGYVLSRNPYNEDLVIRYRLSPDVVDLIQFCTKNPTPILPYIDELKRDYRMYFMVTITPYGQEIEPHVPNKNRIIDATKSLSRKLGKENVIWRYDPIFINEKYTLEYHIHIFEKMCKKLRGYVDACIFSYIDLYKKTIKNFPEVRKVTREEKEVLAQGFSAIATRYNIKLRTCLENDAFLNKYNIDTSGCATKDKLEEATKLHFHIPKTDMMARAGCQCLLGNDIGAYNTCFHECRYCYANYDNKLVEKNLKRHDPTSPLLIGHVKPTDIIRDAKQISYIDKQTTIFDF</sequence>
<evidence type="ECO:0000313" key="1">
    <source>
        <dbReference type="EMBL" id="SEI78739.1"/>
    </source>
</evidence>
<dbReference type="Pfam" id="PF08902">
    <property type="entry name" value="DUF1848"/>
    <property type="match status" value="1"/>
</dbReference>
<evidence type="ECO:0000313" key="2">
    <source>
        <dbReference type="Proteomes" id="UP000183028"/>
    </source>
</evidence>
<evidence type="ECO:0008006" key="3">
    <source>
        <dbReference type="Google" id="ProtNLM"/>
    </source>
</evidence>
<dbReference type="AlphaFoldDB" id="A0A1H6TFB3"/>